<dbReference type="InterPro" id="IPR016024">
    <property type="entry name" value="ARM-type_fold"/>
</dbReference>
<dbReference type="Proteomes" id="UP001472866">
    <property type="component" value="Chromosome 06"/>
</dbReference>
<organism evidence="1 2">
    <name type="scientific">Chloropicon roscoffensis</name>
    <dbReference type="NCBI Taxonomy" id="1461544"/>
    <lineage>
        <taxon>Eukaryota</taxon>
        <taxon>Viridiplantae</taxon>
        <taxon>Chlorophyta</taxon>
        <taxon>Chloropicophyceae</taxon>
        <taxon>Chloropicales</taxon>
        <taxon>Chloropicaceae</taxon>
        <taxon>Chloropicon</taxon>
    </lineage>
</organism>
<keyword evidence="2" id="KW-1185">Reference proteome</keyword>
<dbReference type="EMBL" id="CP151506">
    <property type="protein sequence ID" value="WZN62684.1"/>
    <property type="molecule type" value="Genomic_DNA"/>
</dbReference>
<dbReference type="PROSITE" id="PS50096">
    <property type="entry name" value="IQ"/>
    <property type="match status" value="1"/>
</dbReference>
<protein>
    <submittedName>
        <fullName evidence="1">Uncharacterized protein</fullName>
    </submittedName>
</protein>
<reference evidence="1 2" key="1">
    <citation type="submission" date="2024-03" db="EMBL/GenBank/DDBJ databases">
        <title>Complete genome sequence of the green alga Chloropicon roscoffensis RCC1871.</title>
        <authorList>
            <person name="Lemieux C."/>
            <person name="Pombert J.-F."/>
            <person name="Otis C."/>
            <person name="Turmel M."/>
        </authorList>
    </citation>
    <scope>NUCLEOTIDE SEQUENCE [LARGE SCALE GENOMIC DNA]</scope>
    <source>
        <strain evidence="1 2">RCC1871</strain>
    </source>
</reference>
<dbReference type="Gene3D" id="1.25.10.10">
    <property type="entry name" value="Leucine-rich Repeat Variant"/>
    <property type="match status" value="1"/>
</dbReference>
<evidence type="ECO:0000313" key="1">
    <source>
        <dbReference type="EMBL" id="WZN62684.1"/>
    </source>
</evidence>
<dbReference type="AlphaFoldDB" id="A0AAX4P8X9"/>
<dbReference type="SUPFAM" id="SSF48371">
    <property type="entry name" value="ARM repeat"/>
    <property type="match status" value="1"/>
</dbReference>
<dbReference type="Pfam" id="PF00612">
    <property type="entry name" value="IQ"/>
    <property type="match status" value="1"/>
</dbReference>
<sequence>MAKSFQQSAVAPDQLLALMDPFLFSNSTEVKRDALHGLASLSKTEENKENIGNVGGVNALANLIFGVYQGGGSGNRMKTIGSSSSSFAAERTTRKKEKVVNQPDMIRIAAETLSNLLTHPANQEKFFHMQGIEKAIELCFLSTKASLKRALTKILYHLTNTNSRNRKLVLEARGSQGVFKLLSKTDEENNVTCFTILKKLSSEAELVHKWEEDIIEKLTSCLSMGYGTKCCSIIALTIANIMEASPNIEGSEQELFKQIMTLLDTYNHVEQVVSSSLHCMSVLFRKGSSFDAMVGTESLQPLDRALGFQVYVRNYGNCKKIIEAILGCLDTASVSHFTESPSYIENMILFVKTAWKKDVRSMAGKLLKEIMYKVRDDAVKIKHSYGILSILLEGADTHSSLVALEILASLASTPKCFEFCVDNAMSIIPKIDDMGDSSKLEHVLNEPEVSAFLLKLLEHDKVETYLLHEEAFGYTYLRCLDTQKDSQAMGSAKRLSTKVAKDPNSLLAKLVEERDSAEYLEEDELARSSSATRIQSHWRSYKTRKTWGGRRRAAKK</sequence>
<dbReference type="CDD" id="cd23767">
    <property type="entry name" value="IQCD"/>
    <property type="match status" value="1"/>
</dbReference>
<accession>A0AAX4P8X9</accession>
<dbReference type="InterPro" id="IPR011989">
    <property type="entry name" value="ARM-like"/>
</dbReference>
<evidence type="ECO:0000313" key="2">
    <source>
        <dbReference type="Proteomes" id="UP001472866"/>
    </source>
</evidence>
<gene>
    <name evidence="1" type="ORF">HKI87_06g42260</name>
</gene>
<name>A0AAX4P8X9_9CHLO</name>
<dbReference type="InterPro" id="IPR000048">
    <property type="entry name" value="IQ_motif_EF-hand-BS"/>
</dbReference>
<proteinExistence type="predicted"/>